<keyword evidence="2" id="KW-1185">Reference proteome</keyword>
<proteinExistence type="predicted"/>
<name>X6MFF5_RETFI</name>
<comment type="caution">
    <text evidence="1">The sequence shown here is derived from an EMBL/GenBank/DDBJ whole genome shotgun (WGS) entry which is preliminary data.</text>
</comment>
<evidence type="ECO:0000313" key="2">
    <source>
        <dbReference type="Proteomes" id="UP000023152"/>
    </source>
</evidence>
<dbReference type="Proteomes" id="UP000023152">
    <property type="component" value="Unassembled WGS sequence"/>
</dbReference>
<accession>X6MFF5</accession>
<gene>
    <name evidence="1" type="ORF">RFI_25218</name>
</gene>
<sequence>ASKRLFEGEAIDISAYKKTRTNTFGNSNSNSNGTTTTTATITNANTYTEPMCTVNFASNAKKTYDQLNITTTIFRWGESTRAVWLNLYGVFFFLSRNLLNYNKKKKKELKCMHVCVYFLTNVVCKKKCVEWQETNQMIDSLLDSLKKWYPEMTSNFESLVTTDDKSSFLLANSKRLEIMSRERNSPQICELMRRRKKVVDNVDKLSTVGSKLMLTTMSTTLTNEDTSRCEYVMGRLAKLFHRQCLLFNTYNNVGREVVAADCQLLMHSFVQYMDDLLSPSLVFTDKHFVHVPLHKLDQLHSFQTHFQYVAIASLYNQESWEDASLKHSNKLTGDVPLPYYFVIFDESIMQEVPRHRKTSSWENKENEWRNANNVSPLRNKTPQVKAWYAQPGEQNVFHCIVLLAAFIDQFLDGQLGETNLRQDFLKSVLKL</sequence>
<feature type="non-terminal residue" evidence="1">
    <location>
        <position position="1"/>
    </location>
</feature>
<dbReference type="EMBL" id="ASPP01021671">
    <property type="protein sequence ID" value="ETO12157.1"/>
    <property type="molecule type" value="Genomic_DNA"/>
</dbReference>
<protein>
    <submittedName>
        <fullName evidence="1">Uncharacterized protein</fullName>
    </submittedName>
</protein>
<organism evidence="1 2">
    <name type="scientific">Reticulomyxa filosa</name>
    <dbReference type="NCBI Taxonomy" id="46433"/>
    <lineage>
        <taxon>Eukaryota</taxon>
        <taxon>Sar</taxon>
        <taxon>Rhizaria</taxon>
        <taxon>Retaria</taxon>
        <taxon>Foraminifera</taxon>
        <taxon>Monothalamids</taxon>
        <taxon>Reticulomyxidae</taxon>
        <taxon>Reticulomyxa</taxon>
    </lineage>
</organism>
<reference evidence="1 2" key="1">
    <citation type="journal article" date="2013" name="Curr. Biol.">
        <title>The Genome of the Foraminiferan Reticulomyxa filosa.</title>
        <authorList>
            <person name="Glockner G."/>
            <person name="Hulsmann N."/>
            <person name="Schleicher M."/>
            <person name="Noegel A.A."/>
            <person name="Eichinger L."/>
            <person name="Gallinger C."/>
            <person name="Pawlowski J."/>
            <person name="Sierra R."/>
            <person name="Euteneuer U."/>
            <person name="Pillet L."/>
            <person name="Moustafa A."/>
            <person name="Platzer M."/>
            <person name="Groth M."/>
            <person name="Szafranski K."/>
            <person name="Schliwa M."/>
        </authorList>
    </citation>
    <scope>NUCLEOTIDE SEQUENCE [LARGE SCALE GENOMIC DNA]</scope>
</reference>
<evidence type="ECO:0000313" key="1">
    <source>
        <dbReference type="EMBL" id="ETO12157.1"/>
    </source>
</evidence>
<dbReference type="AlphaFoldDB" id="X6MFF5"/>